<dbReference type="SUPFAM" id="SSF49854">
    <property type="entry name" value="Spermadhesin, CUB domain"/>
    <property type="match status" value="1"/>
</dbReference>
<comment type="function">
    <text evidence="9">Zinc metalloprotease. Provoques deadhesion of endothelial cells from cell cultures, and also degradation of fibronectin, fibrinogen and gelatin in vitro. Its role in the venom is not fully understood but it might act as a spreading factor that facilitates diffusion of other venom toxins. Alternatively, it might be involved in the proteolytic processing of other venom toxins or it might play a role in extra-oral digestion of prey.</text>
</comment>
<evidence type="ECO:0000256" key="8">
    <source>
        <dbReference type="ARBA" id="ARBA00023157"/>
    </source>
</evidence>
<evidence type="ECO:0000256" key="3">
    <source>
        <dbReference type="ARBA" id="ARBA00022670"/>
    </source>
</evidence>
<keyword evidence="7 11" id="KW-0482">Metalloprotease</keyword>
<evidence type="ECO:0000256" key="1">
    <source>
        <dbReference type="ARBA" id="ARBA00011245"/>
    </source>
</evidence>
<feature type="signal peptide" evidence="12">
    <location>
        <begin position="1"/>
        <end position="18"/>
    </location>
</feature>
<dbReference type="EMBL" id="GGLE01005893">
    <property type="protein sequence ID" value="MBY10019.1"/>
    <property type="molecule type" value="Transcribed_RNA"/>
</dbReference>
<evidence type="ECO:0000256" key="2">
    <source>
        <dbReference type="ARBA" id="ARBA00022536"/>
    </source>
</evidence>
<keyword evidence="4 11" id="KW-0479">Metal-binding</keyword>
<protein>
    <recommendedName>
        <fullName evidence="12">Metalloendopeptidase</fullName>
        <ecNumber evidence="12">3.4.24.-</ecNumber>
    </recommendedName>
</protein>
<dbReference type="SMART" id="SM00042">
    <property type="entry name" value="CUB"/>
    <property type="match status" value="1"/>
</dbReference>
<dbReference type="CDD" id="cd00041">
    <property type="entry name" value="CUB"/>
    <property type="match status" value="1"/>
</dbReference>
<feature type="binding site" evidence="11">
    <location>
        <position position="175"/>
    </location>
    <ligand>
        <name>Zn(2+)</name>
        <dbReference type="ChEBI" id="CHEBI:29105"/>
        <note>catalytic</note>
    </ligand>
</feature>
<sequence>MATLASVAVLCLLGLSSAQYEESVEHLLTDNVTQTVEDTRTKEIMFRQMLDEVPRFDGGGMMFQGDMLMTPQELGELYDLAPPRSIIWPGRTVPYRIHESSINETDLIRTAIAHWANNTCIQFRELEPRDPATDFLVFVRGNGCWSRLGYVGSTQPISIGRNCETLGTVVHEIGHAVGLYHEQSRGDRDNFVVVNYGNVLEGKRSQFDQAIQKRDHGALYDYQSVMHYSRNAFAATPEMKTLLPRNPLLAHLIQKGDVLTFRDRRKVNHLYQCDADCKSKHDCQNEGFVDQTCKCVCPPNTRGLNCEDLVRSYYARPTCGGRVIREKTIVSPGYPDGQEPQHRLCVWWIQAPKDNRVRLTFRDFDLFGRIRGSCIYDSLEIRLENIYLGRTVCGNEIPANTTVESSRRSLVLEYKPHAQFSRGFAVDITFVPTAEADVPKE</sequence>
<dbReference type="AlphaFoldDB" id="A0A2R5LKL7"/>
<keyword evidence="6 11" id="KW-0862">Zinc</keyword>
<dbReference type="InterPro" id="IPR000859">
    <property type="entry name" value="CUB_dom"/>
</dbReference>
<evidence type="ECO:0000256" key="5">
    <source>
        <dbReference type="ARBA" id="ARBA00022801"/>
    </source>
</evidence>
<dbReference type="Pfam" id="PF01400">
    <property type="entry name" value="Astacin"/>
    <property type="match status" value="1"/>
</dbReference>
<feature type="binding site" evidence="11">
    <location>
        <position position="171"/>
    </location>
    <ligand>
        <name>Zn(2+)</name>
        <dbReference type="ChEBI" id="CHEBI:29105"/>
        <note>catalytic</note>
    </ligand>
</feature>
<keyword evidence="5 11" id="KW-0378">Hydrolase</keyword>
<dbReference type="CDD" id="cd00054">
    <property type="entry name" value="EGF_CA"/>
    <property type="match status" value="1"/>
</dbReference>
<dbReference type="InterPro" id="IPR001506">
    <property type="entry name" value="Peptidase_M12A"/>
</dbReference>
<dbReference type="GO" id="GO:0006508">
    <property type="term" value="P:proteolysis"/>
    <property type="evidence" value="ECO:0007669"/>
    <property type="project" value="UniProtKB-KW"/>
</dbReference>
<dbReference type="InterPro" id="IPR000742">
    <property type="entry name" value="EGF"/>
</dbReference>
<dbReference type="Gene3D" id="3.40.390.10">
    <property type="entry name" value="Collagenase (Catalytic Domain)"/>
    <property type="match status" value="1"/>
</dbReference>
<dbReference type="InterPro" id="IPR034035">
    <property type="entry name" value="Astacin-like_dom"/>
</dbReference>
<reference evidence="15" key="1">
    <citation type="submission" date="2018-03" db="EMBL/GenBank/DDBJ databases">
        <title>The relapsing fever spirochete Borrelia turicatae persists in the highly oxidative environment of its soft-bodied tick vector.</title>
        <authorList>
            <person name="Bourret T.J."/>
            <person name="Boyle W.K."/>
            <person name="Valenzuela J.G."/>
            <person name="Oliveira F."/>
            <person name="Lopez J.E."/>
        </authorList>
    </citation>
    <scope>NUCLEOTIDE SEQUENCE</scope>
    <source>
        <strain evidence="15">Kansas strain/isolate</strain>
        <tissue evidence="15">Salivary glands</tissue>
    </source>
</reference>
<evidence type="ECO:0000256" key="11">
    <source>
        <dbReference type="PROSITE-ProRule" id="PRU01211"/>
    </source>
</evidence>
<keyword evidence="8" id="KW-1015">Disulfide bond</keyword>
<evidence type="ECO:0000259" key="13">
    <source>
        <dbReference type="PROSITE" id="PS01180"/>
    </source>
</evidence>
<accession>A0A2R5LKL7</accession>
<evidence type="ECO:0000256" key="4">
    <source>
        <dbReference type="ARBA" id="ARBA00022723"/>
    </source>
</evidence>
<keyword evidence="3 11" id="KW-0645">Protease</keyword>
<dbReference type="PANTHER" id="PTHR10127:SF893">
    <property type="entry name" value="METALLOENDOPEPTIDASE"/>
    <property type="match status" value="1"/>
</dbReference>
<comment type="subunit">
    <text evidence="1">Monomer.</text>
</comment>
<evidence type="ECO:0000259" key="14">
    <source>
        <dbReference type="PROSITE" id="PS51864"/>
    </source>
</evidence>
<feature type="domain" description="CUB" evidence="13">
    <location>
        <begin position="306"/>
        <end position="431"/>
    </location>
</feature>
<dbReference type="Pfam" id="PF00431">
    <property type="entry name" value="CUB"/>
    <property type="match status" value="1"/>
</dbReference>
<name>A0A2R5LKL7_9ACAR</name>
<feature type="domain" description="Peptidase M12A" evidence="14">
    <location>
        <begin position="76"/>
        <end position="274"/>
    </location>
</feature>
<keyword evidence="12" id="KW-0732">Signal</keyword>
<dbReference type="PANTHER" id="PTHR10127">
    <property type="entry name" value="DISCOIDIN, CUB, EGF, LAMININ , AND ZINC METALLOPROTEASE DOMAIN CONTAINING"/>
    <property type="match status" value="1"/>
</dbReference>
<evidence type="ECO:0000256" key="9">
    <source>
        <dbReference type="ARBA" id="ARBA00025529"/>
    </source>
</evidence>
<dbReference type="InterPro" id="IPR035914">
    <property type="entry name" value="Sperma_CUB_dom_sf"/>
</dbReference>
<evidence type="ECO:0000256" key="12">
    <source>
        <dbReference type="RuleBase" id="RU361183"/>
    </source>
</evidence>
<dbReference type="SMART" id="SM00235">
    <property type="entry name" value="ZnMc"/>
    <property type="match status" value="1"/>
</dbReference>
<keyword evidence="2" id="KW-0245">EGF-like domain</keyword>
<dbReference type="GO" id="GO:0008270">
    <property type="term" value="F:zinc ion binding"/>
    <property type="evidence" value="ECO:0007669"/>
    <property type="project" value="UniProtKB-UniRule"/>
</dbReference>
<comment type="cofactor">
    <cofactor evidence="11 12">
        <name>Zn(2+)</name>
        <dbReference type="ChEBI" id="CHEBI:29105"/>
    </cofactor>
    <text evidence="11 12">Binds 1 zinc ion per subunit.</text>
</comment>
<feature type="active site" evidence="11">
    <location>
        <position position="172"/>
    </location>
</feature>
<evidence type="ECO:0000313" key="15">
    <source>
        <dbReference type="EMBL" id="MBY10019.1"/>
    </source>
</evidence>
<dbReference type="PRINTS" id="PR00480">
    <property type="entry name" value="ASTACIN"/>
</dbReference>
<dbReference type="PROSITE" id="PS01180">
    <property type="entry name" value="CUB"/>
    <property type="match status" value="1"/>
</dbReference>
<feature type="binding site" evidence="11">
    <location>
        <position position="181"/>
    </location>
    <ligand>
        <name>Zn(2+)</name>
        <dbReference type="ChEBI" id="CHEBI:29105"/>
        <note>catalytic</note>
    </ligand>
</feature>
<dbReference type="GO" id="GO:0004222">
    <property type="term" value="F:metalloendopeptidase activity"/>
    <property type="evidence" value="ECO:0007669"/>
    <property type="project" value="UniProtKB-UniRule"/>
</dbReference>
<dbReference type="Gene3D" id="2.60.120.290">
    <property type="entry name" value="Spermadhesin, CUB domain"/>
    <property type="match status" value="1"/>
</dbReference>
<dbReference type="PROSITE" id="PS00022">
    <property type="entry name" value="EGF_1"/>
    <property type="match status" value="1"/>
</dbReference>
<organism evidence="15">
    <name type="scientific">Ornithodoros turicata</name>
    <dbReference type="NCBI Taxonomy" id="34597"/>
    <lineage>
        <taxon>Eukaryota</taxon>
        <taxon>Metazoa</taxon>
        <taxon>Ecdysozoa</taxon>
        <taxon>Arthropoda</taxon>
        <taxon>Chelicerata</taxon>
        <taxon>Arachnida</taxon>
        <taxon>Acari</taxon>
        <taxon>Parasitiformes</taxon>
        <taxon>Ixodida</taxon>
        <taxon>Ixodoidea</taxon>
        <taxon>Argasidae</taxon>
        <taxon>Ornithodorinae</taxon>
        <taxon>Ornithodoros</taxon>
    </lineage>
</organism>
<evidence type="ECO:0000256" key="10">
    <source>
        <dbReference type="PROSITE-ProRule" id="PRU00059"/>
    </source>
</evidence>
<dbReference type="InterPro" id="IPR024079">
    <property type="entry name" value="MetalloPept_cat_dom_sf"/>
</dbReference>
<dbReference type="PROSITE" id="PS51864">
    <property type="entry name" value="ASTACIN"/>
    <property type="match status" value="1"/>
</dbReference>
<feature type="chain" id="PRO_5015211908" description="Metalloendopeptidase" evidence="12">
    <location>
        <begin position="19"/>
        <end position="441"/>
    </location>
</feature>
<dbReference type="EC" id="3.4.24.-" evidence="12"/>
<dbReference type="SUPFAM" id="SSF55486">
    <property type="entry name" value="Metalloproteases ('zincins'), catalytic domain"/>
    <property type="match status" value="1"/>
</dbReference>
<dbReference type="CDD" id="cd04280">
    <property type="entry name" value="ZnMc_astacin_like"/>
    <property type="match status" value="1"/>
</dbReference>
<evidence type="ECO:0000256" key="7">
    <source>
        <dbReference type="ARBA" id="ARBA00023049"/>
    </source>
</evidence>
<comment type="caution">
    <text evidence="10">Lacks conserved residue(s) required for the propagation of feature annotation.</text>
</comment>
<evidence type="ECO:0000256" key="6">
    <source>
        <dbReference type="ARBA" id="ARBA00022833"/>
    </source>
</evidence>
<dbReference type="InterPro" id="IPR006026">
    <property type="entry name" value="Peptidase_Metallo"/>
</dbReference>
<proteinExistence type="predicted"/>